<dbReference type="RefSeq" id="WP_179189916.1">
    <property type="nucleotide sequence ID" value="NZ_NGKW01000008.1"/>
</dbReference>
<accession>A0A2C9X3B3</accession>
<dbReference type="EMBL" id="NGKW01000008">
    <property type="protein sequence ID" value="OTN87548.1"/>
    <property type="molecule type" value="Genomic_DNA"/>
</dbReference>
<dbReference type="AlphaFoldDB" id="A0A2C9X3B3"/>
<organism evidence="1 2">
    <name type="scientific">Enterococcus faecium</name>
    <name type="common">Streptococcus faecium</name>
    <dbReference type="NCBI Taxonomy" id="1352"/>
    <lineage>
        <taxon>Bacteria</taxon>
        <taxon>Bacillati</taxon>
        <taxon>Bacillota</taxon>
        <taxon>Bacilli</taxon>
        <taxon>Lactobacillales</taxon>
        <taxon>Enterococcaceae</taxon>
        <taxon>Enterococcus</taxon>
    </lineage>
</organism>
<protein>
    <submittedName>
        <fullName evidence="1">Uncharacterized protein</fullName>
    </submittedName>
</protein>
<reference evidence="1 2" key="1">
    <citation type="submission" date="2017-05" db="EMBL/GenBank/DDBJ databases">
        <title>The Genome Sequence of Enterococcus faecium 7H8_DIV0219.</title>
        <authorList>
            <consortium name="The Broad Institute Genomics Platform"/>
            <consortium name="The Broad Institute Genomic Center for Infectious Diseases"/>
            <person name="Earl A."/>
            <person name="Manson A."/>
            <person name="Schwartman J."/>
            <person name="Gilmore M."/>
            <person name="Abouelleil A."/>
            <person name="Cao P."/>
            <person name="Chapman S."/>
            <person name="Cusick C."/>
            <person name="Shea T."/>
            <person name="Young S."/>
            <person name="Neafsey D."/>
            <person name="Nusbaum C."/>
            <person name="Birren B."/>
        </authorList>
    </citation>
    <scope>NUCLEOTIDE SEQUENCE [LARGE SCALE GENOMIC DNA]</scope>
    <source>
        <strain evidence="1 2">7H8_DIV0219</strain>
    </source>
</reference>
<evidence type="ECO:0000313" key="1">
    <source>
        <dbReference type="EMBL" id="OTN87548.1"/>
    </source>
</evidence>
<name>A0A2C9X3B3_ENTFC</name>
<comment type="caution">
    <text evidence="1">The sequence shown here is derived from an EMBL/GenBank/DDBJ whole genome shotgun (WGS) entry which is preliminary data.</text>
</comment>
<proteinExistence type="predicted"/>
<sequence>MKDYPELVHEYHFNNQEHFIETSFVKSDDDVKKQSSMTNVVKEPIWNTQTE</sequence>
<dbReference type="Proteomes" id="UP000194885">
    <property type="component" value="Unassembled WGS sequence"/>
</dbReference>
<gene>
    <name evidence="1" type="ORF">A5810_002866</name>
</gene>
<evidence type="ECO:0000313" key="2">
    <source>
        <dbReference type="Proteomes" id="UP000194885"/>
    </source>
</evidence>